<dbReference type="EMBL" id="BK015855">
    <property type="protein sequence ID" value="DAD69752.1"/>
    <property type="molecule type" value="Genomic_DNA"/>
</dbReference>
<protein>
    <submittedName>
        <fullName evidence="1">Uncharacterized protein</fullName>
    </submittedName>
</protein>
<organism evidence="1">
    <name type="scientific">Siphoviridae sp. ctoD91</name>
    <dbReference type="NCBI Taxonomy" id="2827591"/>
    <lineage>
        <taxon>Viruses</taxon>
        <taxon>Duplodnaviria</taxon>
        <taxon>Heunggongvirae</taxon>
        <taxon>Uroviricota</taxon>
        <taxon>Caudoviricetes</taxon>
    </lineage>
</organism>
<accession>A0A8S5LIR9</accession>
<sequence length="46" mass="4771">MKSGTSVSYEVSKAGYTTQSGSIPTSLSDAFKTVEKEITLIQEGGG</sequence>
<evidence type="ECO:0000313" key="1">
    <source>
        <dbReference type="EMBL" id="DAD69752.1"/>
    </source>
</evidence>
<proteinExistence type="predicted"/>
<reference evidence="1" key="1">
    <citation type="journal article" date="2021" name="Proc. Natl. Acad. Sci. U.S.A.">
        <title>A Catalog of Tens of Thousands of Viruses from Human Metagenomes Reveals Hidden Associations with Chronic Diseases.</title>
        <authorList>
            <person name="Tisza M.J."/>
            <person name="Buck C.B."/>
        </authorList>
    </citation>
    <scope>NUCLEOTIDE SEQUENCE</scope>
    <source>
        <strain evidence="1">CtoD91</strain>
    </source>
</reference>
<name>A0A8S5LIR9_9CAUD</name>